<dbReference type="VEuPathDB" id="MicrosporidiaDB:CWI39_0048p0050"/>
<dbReference type="EMBL" id="PITI01000096">
    <property type="protein sequence ID" value="TBU08806.1"/>
    <property type="molecule type" value="Genomic_DNA"/>
</dbReference>
<proteinExistence type="predicted"/>
<reference evidence="1 2" key="1">
    <citation type="submission" date="2017-12" db="EMBL/GenBank/DDBJ databases">
        <authorList>
            <person name="Pombert J.-F."/>
            <person name="Haag K.L."/>
            <person name="Ebert D."/>
        </authorList>
    </citation>
    <scope>NUCLEOTIDE SEQUENCE [LARGE SCALE GENOMIC DNA]</scope>
    <source>
        <strain evidence="1">BE-OM-2</strain>
    </source>
</reference>
<sequence length="346" mass="40779">MFLIIFESNDTLKEYCTDNSTNKNIFLFKDKNHYLSNICGEEHVISNKNKSTWREKFICLENIDMKDHFPTEIHSFSYDPVPFVIQNELNDANITLRIVSDSVINLDRTLECENHEKKLQFLIKYIKILKLELIDLEYEPEDTEKIVNYNNAIQKVKSIYFNKHDDLAGILYKLTHTFDSDIEILLNAKTLIKLEVIGESTNLNYCLAQIISERKPLEYISLENVKLNNSLYHFLTNISPRIFSLKNYLNPPVELKLAYYLFGFFSFNISNFCSQLSTLVINGNKEFGLYIILVIKIMKYLKTLWLLYIFEENIQEKIIKEFESITNLEELNLSQNFFDCKVNIKV</sequence>
<dbReference type="VEuPathDB" id="MicrosporidiaDB:CWI36_0096p0020"/>
<organism evidence="1 2">
    <name type="scientific">Hamiltosporidium magnivora</name>
    <dbReference type="NCBI Taxonomy" id="148818"/>
    <lineage>
        <taxon>Eukaryota</taxon>
        <taxon>Fungi</taxon>
        <taxon>Fungi incertae sedis</taxon>
        <taxon>Microsporidia</taxon>
        <taxon>Dubosqiidae</taxon>
        <taxon>Hamiltosporidium</taxon>
    </lineage>
</organism>
<accession>A0A4Q9LLJ0</accession>
<name>A0A4Q9LLJ0_9MICR</name>
<dbReference type="SUPFAM" id="SSF52047">
    <property type="entry name" value="RNI-like"/>
    <property type="match status" value="1"/>
</dbReference>
<gene>
    <name evidence="1" type="ORF">CWI36_0096p0020</name>
</gene>
<keyword evidence="2" id="KW-1185">Reference proteome</keyword>
<dbReference type="AlphaFoldDB" id="A0A4Q9LLJ0"/>
<dbReference type="Proteomes" id="UP000291404">
    <property type="component" value="Unassembled WGS sequence"/>
</dbReference>
<evidence type="ECO:0000313" key="1">
    <source>
        <dbReference type="EMBL" id="TBU08806.1"/>
    </source>
</evidence>
<comment type="caution">
    <text evidence="1">The sequence shown here is derived from an EMBL/GenBank/DDBJ whole genome shotgun (WGS) entry which is preliminary data.</text>
</comment>
<evidence type="ECO:0000313" key="2">
    <source>
        <dbReference type="Proteomes" id="UP000291404"/>
    </source>
</evidence>
<protein>
    <submittedName>
        <fullName evidence="1">Uncharacterized protein</fullName>
    </submittedName>
</protein>